<dbReference type="SMART" id="SM00345">
    <property type="entry name" value="HTH_GNTR"/>
    <property type="match status" value="1"/>
</dbReference>
<dbReference type="InterPro" id="IPR011711">
    <property type="entry name" value="GntR_C"/>
</dbReference>
<dbReference type="PANTHER" id="PTHR43537">
    <property type="entry name" value="TRANSCRIPTIONAL REGULATOR, GNTR FAMILY"/>
    <property type="match status" value="1"/>
</dbReference>
<dbReference type="GO" id="GO:0003677">
    <property type="term" value="F:DNA binding"/>
    <property type="evidence" value="ECO:0007669"/>
    <property type="project" value="UniProtKB-KW"/>
</dbReference>
<dbReference type="NCBIfam" id="NF008576">
    <property type="entry name" value="PRK11534.1"/>
    <property type="match status" value="1"/>
</dbReference>
<sequence>MKKNIGNTASQLTPLLKKDILNGVFAADEKLIMANLKKRYDVGIGPLREALSQLVVEKLVIVEDQRGFRVHPVSREEMLDLYQTRSYIEARCIVQAIQKGSIDWEADVLAAMHKMSKAKHLLSEGFEGQLQWEAKHQDFHATIASGCGSASLLHIREALYDRTSRYRLMWLRNNMVSNEYFDSVHQEHENLLECVLNRDSQLAEKLMFAHLQIPPQALDKKLPSS</sequence>
<dbReference type="EMBL" id="PDSH01000011">
    <property type="protein sequence ID" value="PIE25231.1"/>
    <property type="molecule type" value="Genomic_DNA"/>
</dbReference>
<dbReference type="Pfam" id="PF07729">
    <property type="entry name" value="FCD"/>
    <property type="match status" value="1"/>
</dbReference>
<dbReference type="Pfam" id="PF00392">
    <property type="entry name" value="GntR"/>
    <property type="match status" value="1"/>
</dbReference>
<dbReference type="InterPro" id="IPR036390">
    <property type="entry name" value="WH_DNA-bd_sf"/>
</dbReference>
<keyword evidence="3" id="KW-0804">Transcription</keyword>
<organism evidence="5 6">
    <name type="scientific">Neptuniibacter caesariensis</name>
    <dbReference type="NCBI Taxonomy" id="207954"/>
    <lineage>
        <taxon>Bacteria</taxon>
        <taxon>Pseudomonadati</taxon>
        <taxon>Pseudomonadota</taxon>
        <taxon>Gammaproteobacteria</taxon>
        <taxon>Oceanospirillales</taxon>
        <taxon>Oceanospirillaceae</taxon>
        <taxon>Neptuniibacter</taxon>
    </lineage>
</organism>
<evidence type="ECO:0000259" key="4">
    <source>
        <dbReference type="PROSITE" id="PS50949"/>
    </source>
</evidence>
<evidence type="ECO:0000313" key="6">
    <source>
        <dbReference type="Proteomes" id="UP000243469"/>
    </source>
</evidence>
<dbReference type="SUPFAM" id="SSF48008">
    <property type="entry name" value="GntR ligand-binding domain-like"/>
    <property type="match status" value="1"/>
</dbReference>
<accession>A0A2G6JP81</accession>
<evidence type="ECO:0000313" key="5">
    <source>
        <dbReference type="EMBL" id="PIE25231.1"/>
    </source>
</evidence>
<keyword evidence="1" id="KW-0805">Transcription regulation</keyword>
<dbReference type="SUPFAM" id="SSF46785">
    <property type="entry name" value="Winged helix' DNA-binding domain"/>
    <property type="match status" value="1"/>
</dbReference>
<dbReference type="GO" id="GO:0003700">
    <property type="term" value="F:DNA-binding transcription factor activity"/>
    <property type="evidence" value="ECO:0007669"/>
    <property type="project" value="InterPro"/>
</dbReference>
<evidence type="ECO:0000256" key="2">
    <source>
        <dbReference type="ARBA" id="ARBA00023125"/>
    </source>
</evidence>
<protein>
    <submittedName>
        <fullName evidence="5">GntR family transcriptional regulator</fullName>
    </submittedName>
</protein>
<feature type="domain" description="HTH gntR-type" evidence="4">
    <location>
        <begin position="6"/>
        <end position="73"/>
    </location>
</feature>
<dbReference type="PANTHER" id="PTHR43537:SF20">
    <property type="entry name" value="HTH-TYPE TRANSCRIPTIONAL REPRESSOR GLAR"/>
    <property type="match status" value="1"/>
</dbReference>
<dbReference type="Gene3D" id="1.10.10.10">
    <property type="entry name" value="Winged helix-like DNA-binding domain superfamily/Winged helix DNA-binding domain"/>
    <property type="match status" value="1"/>
</dbReference>
<comment type="caution">
    <text evidence="5">The sequence shown here is derived from an EMBL/GenBank/DDBJ whole genome shotgun (WGS) entry which is preliminary data.</text>
</comment>
<dbReference type="SMART" id="SM00895">
    <property type="entry name" value="FCD"/>
    <property type="match status" value="1"/>
</dbReference>
<name>A0A2G6JP81_NEPCE</name>
<dbReference type="InterPro" id="IPR000524">
    <property type="entry name" value="Tscrpt_reg_HTH_GntR"/>
</dbReference>
<proteinExistence type="predicted"/>
<evidence type="ECO:0000256" key="3">
    <source>
        <dbReference type="ARBA" id="ARBA00023163"/>
    </source>
</evidence>
<dbReference type="PROSITE" id="PS50949">
    <property type="entry name" value="HTH_GNTR"/>
    <property type="match status" value="1"/>
</dbReference>
<evidence type="ECO:0000256" key="1">
    <source>
        <dbReference type="ARBA" id="ARBA00023015"/>
    </source>
</evidence>
<dbReference type="InterPro" id="IPR008920">
    <property type="entry name" value="TF_FadR/GntR_C"/>
</dbReference>
<dbReference type="Gene3D" id="1.20.120.530">
    <property type="entry name" value="GntR ligand-binding domain-like"/>
    <property type="match status" value="1"/>
</dbReference>
<dbReference type="InterPro" id="IPR036388">
    <property type="entry name" value="WH-like_DNA-bd_sf"/>
</dbReference>
<gene>
    <name evidence="5" type="ORF">CSA60_01195</name>
</gene>
<keyword evidence="2" id="KW-0238">DNA-binding</keyword>
<reference evidence="5 6" key="1">
    <citation type="submission" date="2017-10" db="EMBL/GenBank/DDBJ databases">
        <title>Novel microbial diversity and functional potential in the marine mammal oral microbiome.</title>
        <authorList>
            <person name="Dudek N.K."/>
            <person name="Sun C.L."/>
            <person name="Burstein D."/>
            <person name="Kantor R.S."/>
            <person name="Aliaga Goltsman D.S."/>
            <person name="Bik E.M."/>
            <person name="Thomas B.C."/>
            <person name="Banfield J.F."/>
            <person name="Relman D.A."/>
        </authorList>
    </citation>
    <scope>NUCLEOTIDE SEQUENCE [LARGE SCALE GENOMIC DNA]</scope>
    <source>
        <strain evidence="5">DOLJORAL78_47_21</strain>
    </source>
</reference>
<dbReference type="Proteomes" id="UP000243469">
    <property type="component" value="Unassembled WGS sequence"/>
</dbReference>
<dbReference type="AlphaFoldDB" id="A0A2G6JP81"/>